<gene>
    <name evidence="10" type="ORF">HYPBUDRAFT_97334</name>
</gene>
<dbReference type="STRING" id="984485.A0A1E4RDW9"/>
<feature type="transmembrane region" description="Helical" evidence="8">
    <location>
        <begin position="490"/>
        <end position="511"/>
    </location>
</feature>
<evidence type="ECO:0000313" key="11">
    <source>
        <dbReference type="Proteomes" id="UP000095085"/>
    </source>
</evidence>
<name>A0A1E4RDW9_9ASCO</name>
<evidence type="ECO:0000256" key="8">
    <source>
        <dbReference type="SAM" id="Phobius"/>
    </source>
</evidence>
<reference evidence="11" key="1">
    <citation type="submission" date="2016-05" db="EMBL/GenBank/DDBJ databases">
        <title>Comparative genomics of biotechnologically important yeasts.</title>
        <authorList>
            <consortium name="DOE Joint Genome Institute"/>
            <person name="Riley R."/>
            <person name="Haridas S."/>
            <person name="Wolfe K.H."/>
            <person name="Lopes M.R."/>
            <person name="Hittinger C.T."/>
            <person name="Goker M."/>
            <person name="Salamov A."/>
            <person name="Wisecaver J."/>
            <person name="Long T.M."/>
            <person name="Aerts A.L."/>
            <person name="Barry K."/>
            <person name="Choi C."/>
            <person name="Clum A."/>
            <person name="Coughlan A.Y."/>
            <person name="Deshpande S."/>
            <person name="Douglass A.P."/>
            <person name="Hanson S.J."/>
            <person name="Klenk H.-P."/>
            <person name="Labutti K."/>
            <person name="Lapidus A."/>
            <person name="Lindquist E."/>
            <person name="Lipzen A."/>
            <person name="Meier-Kolthoff J.P."/>
            <person name="Ohm R.A."/>
            <person name="Otillar R.P."/>
            <person name="Pangilinan J."/>
            <person name="Peng Y."/>
            <person name="Rokas A."/>
            <person name="Rosa C.A."/>
            <person name="Scheuner C."/>
            <person name="Sibirny A.A."/>
            <person name="Slot J.C."/>
            <person name="Stielow J.B."/>
            <person name="Sun H."/>
            <person name="Kurtzman C.P."/>
            <person name="Blackwell M."/>
            <person name="Grigoriev I.V."/>
            <person name="Jeffries T.W."/>
        </authorList>
    </citation>
    <scope>NUCLEOTIDE SEQUENCE [LARGE SCALE GENOMIC DNA]</scope>
    <source>
        <strain evidence="11">NRRL Y-1933</strain>
    </source>
</reference>
<dbReference type="OrthoDB" id="655540at2759"/>
<feature type="non-terminal residue" evidence="10">
    <location>
        <position position="1"/>
    </location>
</feature>
<evidence type="ECO:0000256" key="6">
    <source>
        <dbReference type="ARBA" id="ARBA00022989"/>
    </source>
</evidence>
<feature type="transmembrane region" description="Helical" evidence="8">
    <location>
        <begin position="374"/>
        <end position="391"/>
    </location>
</feature>
<comment type="subcellular location">
    <subcellularLocation>
        <location evidence="1">Membrane</location>
        <topology evidence="1">Multi-pass membrane protein</topology>
    </subcellularLocation>
</comment>
<keyword evidence="11" id="KW-1185">Reference proteome</keyword>
<feature type="transmembrane region" description="Helical" evidence="8">
    <location>
        <begin position="299"/>
        <end position="320"/>
    </location>
</feature>
<dbReference type="GeneID" id="30998537"/>
<dbReference type="GO" id="GO:0005774">
    <property type="term" value="C:vacuolar membrane"/>
    <property type="evidence" value="ECO:0007669"/>
    <property type="project" value="TreeGrafter"/>
</dbReference>
<feature type="transmembrane region" description="Helical" evidence="8">
    <location>
        <begin position="227"/>
        <end position="246"/>
    </location>
</feature>
<dbReference type="GO" id="GO:0015179">
    <property type="term" value="F:L-amino acid transmembrane transporter activity"/>
    <property type="evidence" value="ECO:0007669"/>
    <property type="project" value="TreeGrafter"/>
</dbReference>
<evidence type="ECO:0000259" key="9">
    <source>
        <dbReference type="Pfam" id="PF01490"/>
    </source>
</evidence>
<dbReference type="EMBL" id="KV454544">
    <property type="protein sequence ID" value="ODV65457.1"/>
    <property type="molecule type" value="Genomic_DNA"/>
</dbReference>
<dbReference type="Proteomes" id="UP000095085">
    <property type="component" value="Unassembled WGS sequence"/>
</dbReference>
<dbReference type="AlphaFoldDB" id="A0A1E4RDW9"/>
<feature type="transmembrane region" description="Helical" evidence="8">
    <location>
        <begin position="455"/>
        <end position="478"/>
    </location>
</feature>
<feature type="transmembrane region" description="Helical" evidence="8">
    <location>
        <begin position="253"/>
        <end position="275"/>
    </location>
</feature>
<evidence type="ECO:0000256" key="5">
    <source>
        <dbReference type="ARBA" id="ARBA00022970"/>
    </source>
</evidence>
<accession>A0A1E4RDW9</accession>
<keyword evidence="3" id="KW-0813">Transport</keyword>
<organism evidence="10 11">
    <name type="scientific">Hyphopichia burtonii NRRL Y-1933</name>
    <dbReference type="NCBI Taxonomy" id="984485"/>
    <lineage>
        <taxon>Eukaryota</taxon>
        <taxon>Fungi</taxon>
        <taxon>Dikarya</taxon>
        <taxon>Ascomycota</taxon>
        <taxon>Saccharomycotina</taxon>
        <taxon>Pichiomycetes</taxon>
        <taxon>Debaryomycetaceae</taxon>
        <taxon>Hyphopichia</taxon>
    </lineage>
</organism>
<keyword evidence="4 8" id="KW-0812">Transmembrane</keyword>
<protein>
    <recommendedName>
        <fullName evidence="9">Amino acid transporter transmembrane domain-containing protein</fullName>
    </recommendedName>
</protein>
<evidence type="ECO:0000256" key="2">
    <source>
        <dbReference type="ARBA" id="ARBA00008066"/>
    </source>
</evidence>
<evidence type="ECO:0000256" key="1">
    <source>
        <dbReference type="ARBA" id="ARBA00004141"/>
    </source>
</evidence>
<evidence type="ECO:0000256" key="4">
    <source>
        <dbReference type="ARBA" id="ARBA00022692"/>
    </source>
</evidence>
<dbReference type="RefSeq" id="XP_020074524.1">
    <property type="nucleotide sequence ID" value="XM_020223988.1"/>
</dbReference>
<feature type="transmembrane region" description="Helical" evidence="8">
    <location>
        <begin position="195"/>
        <end position="215"/>
    </location>
</feature>
<feature type="transmembrane region" description="Helical" evidence="8">
    <location>
        <begin position="146"/>
        <end position="165"/>
    </location>
</feature>
<comment type="similarity">
    <text evidence="2">Belongs to the amino acid/polyamine transporter 2 family.</text>
</comment>
<feature type="non-terminal residue" evidence="10">
    <location>
        <position position="514"/>
    </location>
</feature>
<evidence type="ECO:0000256" key="7">
    <source>
        <dbReference type="ARBA" id="ARBA00023136"/>
    </source>
</evidence>
<keyword evidence="7 8" id="KW-0472">Membrane</keyword>
<dbReference type="InterPro" id="IPR013057">
    <property type="entry name" value="AA_transpt_TM"/>
</dbReference>
<dbReference type="PANTHER" id="PTHR22950:SF692">
    <property type="entry name" value="TRANSMEMBRANE AMINO ACID TRANSPORTER FAMILY PROTEIN"/>
    <property type="match status" value="1"/>
</dbReference>
<evidence type="ECO:0000256" key="3">
    <source>
        <dbReference type="ARBA" id="ARBA00022448"/>
    </source>
</evidence>
<keyword evidence="6 8" id="KW-1133">Transmembrane helix</keyword>
<sequence>NSPDSRRRSFLDVGGRNSINNFVSSFQRAQSFSGLNLFEPAIDTIDDISPLTSPPITNGEFGEPDNNRIFDTLSRHGTESEQINNFEFPQDENSSLLLGRQNSKLSNTSERLISGNSTAPQTIFNSINTLMGIAMLSLPFGFKLCGWILGTLLLLSSAIVTDYTGKILGKIMRKYPHLTSYGDIANLYGGGKAQFIITLIFSIDLFGATISLILIFSDSFSLLFPDISIKVFKSIIIFILFITSFIPLHIISFLSIFGVVCTSGVLIAIIVSGLLTREIPGSLLKPASTYLLPDNLNDVLLSLGIMMAPWGGHIVLPELIKDMKHPSKYSKCCDIAFSFSFALYYLISSVGFLMEGSNCEDSLIKNIMLNKNNSKSLILIICSLMGLLSISKIPLVTRPLITVYENLFSLNFETEITYQDGVRQKTFSMKRFIGRVLFTIFILILSFTFTSFGQVIAFLGSAICFTVCITLPLLFYLKLFNDELNQLTKLAIKFGILISISGAIIGTYSSFVYD</sequence>
<keyword evidence="5" id="KW-0029">Amino-acid transport</keyword>
<feature type="domain" description="Amino acid transporter transmembrane" evidence="9">
    <location>
        <begin position="116"/>
        <end position="510"/>
    </location>
</feature>
<feature type="transmembrane region" description="Helical" evidence="8">
    <location>
        <begin position="432"/>
        <end position="449"/>
    </location>
</feature>
<feature type="transmembrane region" description="Helical" evidence="8">
    <location>
        <begin position="332"/>
        <end position="354"/>
    </location>
</feature>
<proteinExistence type="inferred from homology"/>
<dbReference type="Pfam" id="PF01490">
    <property type="entry name" value="Aa_trans"/>
    <property type="match status" value="1"/>
</dbReference>
<dbReference type="PANTHER" id="PTHR22950">
    <property type="entry name" value="AMINO ACID TRANSPORTER"/>
    <property type="match status" value="1"/>
</dbReference>
<evidence type="ECO:0000313" key="10">
    <source>
        <dbReference type="EMBL" id="ODV65457.1"/>
    </source>
</evidence>